<proteinExistence type="predicted"/>
<evidence type="ECO:0000313" key="1">
    <source>
        <dbReference type="EMBL" id="KAH7950490.1"/>
    </source>
</evidence>
<gene>
    <name evidence="1" type="ORF">HPB49_024567</name>
</gene>
<name>A0ACB8CTT3_DERSI</name>
<accession>A0ACB8CTT3</accession>
<comment type="caution">
    <text evidence="1">The sequence shown here is derived from an EMBL/GenBank/DDBJ whole genome shotgun (WGS) entry which is preliminary data.</text>
</comment>
<protein>
    <submittedName>
        <fullName evidence="1">Uncharacterized protein</fullName>
    </submittedName>
</protein>
<organism evidence="1 2">
    <name type="scientific">Dermacentor silvarum</name>
    <name type="common">Tick</name>
    <dbReference type="NCBI Taxonomy" id="543639"/>
    <lineage>
        <taxon>Eukaryota</taxon>
        <taxon>Metazoa</taxon>
        <taxon>Ecdysozoa</taxon>
        <taxon>Arthropoda</taxon>
        <taxon>Chelicerata</taxon>
        <taxon>Arachnida</taxon>
        <taxon>Acari</taxon>
        <taxon>Parasitiformes</taxon>
        <taxon>Ixodida</taxon>
        <taxon>Ixodoidea</taxon>
        <taxon>Ixodidae</taxon>
        <taxon>Rhipicephalinae</taxon>
        <taxon>Dermacentor</taxon>
    </lineage>
</organism>
<dbReference type="EMBL" id="CM023474">
    <property type="protein sequence ID" value="KAH7950490.1"/>
    <property type="molecule type" value="Genomic_DNA"/>
</dbReference>
<reference evidence="1" key="1">
    <citation type="submission" date="2020-05" db="EMBL/GenBank/DDBJ databases">
        <title>Large-scale comparative analyses of tick genomes elucidate their genetic diversity and vector capacities.</title>
        <authorList>
            <person name="Jia N."/>
            <person name="Wang J."/>
            <person name="Shi W."/>
            <person name="Du L."/>
            <person name="Sun Y."/>
            <person name="Zhan W."/>
            <person name="Jiang J."/>
            <person name="Wang Q."/>
            <person name="Zhang B."/>
            <person name="Ji P."/>
            <person name="Sakyi L.B."/>
            <person name="Cui X."/>
            <person name="Yuan T."/>
            <person name="Jiang B."/>
            <person name="Yang W."/>
            <person name="Lam T.T.-Y."/>
            <person name="Chang Q."/>
            <person name="Ding S."/>
            <person name="Wang X."/>
            <person name="Zhu J."/>
            <person name="Ruan X."/>
            <person name="Zhao L."/>
            <person name="Wei J."/>
            <person name="Que T."/>
            <person name="Du C."/>
            <person name="Cheng J."/>
            <person name="Dai P."/>
            <person name="Han X."/>
            <person name="Huang E."/>
            <person name="Gao Y."/>
            <person name="Liu J."/>
            <person name="Shao H."/>
            <person name="Ye R."/>
            <person name="Li L."/>
            <person name="Wei W."/>
            <person name="Wang X."/>
            <person name="Wang C."/>
            <person name="Yang T."/>
            <person name="Huo Q."/>
            <person name="Li W."/>
            <person name="Guo W."/>
            <person name="Chen H."/>
            <person name="Zhou L."/>
            <person name="Ni X."/>
            <person name="Tian J."/>
            <person name="Zhou Y."/>
            <person name="Sheng Y."/>
            <person name="Liu T."/>
            <person name="Pan Y."/>
            <person name="Xia L."/>
            <person name="Li J."/>
            <person name="Zhao F."/>
            <person name="Cao W."/>
        </authorList>
    </citation>
    <scope>NUCLEOTIDE SEQUENCE</scope>
    <source>
        <strain evidence="1">Dsil-2018</strain>
    </source>
</reference>
<keyword evidence="2" id="KW-1185">Reference proteome</keyword>
<evidence type="ECO:0000313" key="2">
    <source>
        <dbReference type="Proteomes" id="UP000821865"/>
    </source>
</evidence>
<dbReference type="Proteomes" id="UP000821865">
    <property type="component" value="Chromosome 5"/>
</dbReference>
<sequence>MDTNDAKEIGNLGVDLDGARGVFTGTLIDYRMPCTASEDTTCQIVSNLTVWNEFLCWIQLELRELPETGRQIGLVYVPDKCFLSATEYHLHRAAAVLYWLLKTHRCVASVHIPSAYSSGFQCFPGRCGSTEASPNFALVLVSILPKLSHSSAKRFIRRLSAGIDKNRTLCHTYWGHFESVYNMEEWFAVQDTARRNSAFVARAAQFLNHGRCDRHCAAGLDRVSRHPALLAELAQVLSIGQVEAADMVQRRFRSIEGLHEFMRLAGVVKGRVTCLPRENGRAQLDDLNDYCWAHVRRYLELDDVSASPSSP</sequence>